<dbReference type="AlphaFoldDB" id="A0A6A5KAZ2"/>
<keyword evidence="2" id="KW-1133">Transmembrane helix</keyword>
<reference evidence="3" key="1">
    <citation type="submission" date="2020-01" db="EMBL/GenBank/DDBJ databases">
        <authorList>
            <consortium name="DOE Joint Genome Institute"/>
            <person name="Haridas S."/>
            <person name="Albert R."/>
            <person name="Binder M."/>
            <person name="Bloem J."/>
            <person name="Labutti K."/>
            <person name="Salamov A."/>
            <person name="Andreopoulos B."/>
            <person name="Baker S.E."/>
            <person name="Barry K."/>
            <person name="Bills G."/>
            <person name="Bluhm B.H."/>
            <person name="Cannon C."/>
            <person name="Castanera R."/>
            <person name="Culley D.E."/>
            <person name="Daum C."/>
            <person name="Ezra D."/>
            <person name="Gonzalez J.B."/>
            <person name="Henrissat B."/>
            <person name="Kuo A."/>
            <person name="Liang C."/>
            <person name="Lipzen A."/>
            <person name="Lutzoni F."/>
            <person name="Magnuson J."/>
            <person name="Mondo S."/>
            <person name="Nolan M."/>
            <person name="Ohm R."/>
            <person name="Pangilinan J."/>
            <person name="Park H.-J."/>
            <person name="Ramirez L."/>
            <person name="Alfaro M."/>
            <person name="Sun H."/>
            <person name="Tritt A."/>
            <person name="Yoshinaga Y."/>
            <person name="Zwiers L.-H."/>
            <person name="Turgeon B.G."/>
            <person name="Goodwin S.B."/>
            <person name="Spatafora J.W."/>
            <person name="Crous P.W."/>
            <person name="Grigoriev I.V."/>
        </authorList>
    </citation>
    <scope>NUCLEOTIDE SEQUENCE</scope>
    <source>
        <strain evidence="3">P77</strain>
    </source>
</reference>
<dbReference type="InterPro" id="IPR029164">
    <property type="entry name" value="PIG-Y"/>
</dbReference>
<name>A0A6A5KAZ2_9PLEO</name>
<protein>
    <submittedName>
        <fullName evidence="3">Uncharacterized protein</fullName>
    </submittedName>
</protein>
<feature type="transmembrane region" description="Helical" evidence="2">
    <location>
        <begin position="312"/>
        <end position="336"/>
    </location>
</feature>
<evidence type="ECO:0000313" key="3">
    <source>
        <dbReference type="EMBL" id="KAF1830503.1"/>
    </source>
</evidence>
<keyword evidence="2" id="KW-0812">Transmembrane</keyword>
<feature type="region of interest" description="Disordered" evidence="1">
    <location>
        <begin position="210"/>
        <end position="243"/>
    </location>
</feature>
<feature type="transmembrane region" description="Helical" evidence="2">
    <location>
        <begin position="264"/>
        <end position="292"/>
    </location>
</feature>
<dbReference type="OrthoDB" id="2157498at2759"/>
<evidence type="ECO:0000313" key="4">
    <source>
        <dbReference type="Proteomes" id="UP000800040"/>
    </source>
</evidence>
<accession>A0A6A5KAZ2</accession>
<feature type="compositionally biased region" description="Polar residues" evidence="1">
    <location>
        <begin position="70"/>
        <end position="83"/>
    </location>
</feature>
<proteinExistence type="predicted"/>
<evidence type="ECO:0000256" key="2">
    <source>
        <dbReference type="SAM" id="Phobius"/>
    </source>
</evidence>
<dbReference type="Proteomes" id="UP000800040">
    <property type="component" value="Unassembled WGS sequence"/>
</dbReference>
<feature type="compositionally biased region" description="Basic and acidic residues" evidence="1">
    <location>
        <begin position="1"/>
        <end position="11"/>
    </location>
</feature>
<organism evidence="3 4">
    <name type="scientific">Decorospora gaudefroyi</name>
    <dbReference type="NCBI Taxonomy" id="184978"/>
    <lineage>
        <taxon>Eukaryota</taxon>
        <taxon>Fungi</taxon>
        <taxon>Dikarya</taxon>
        <taxon>Ascomycota</taxon>
        <taxon>Pezizomycotina</taxon>
        <taxon>Dothideomycetes</taxon>
        <taxon>Pleosporomycetidae</taxon>
        <taxon>Pleosporales</taxon>
        <taxon>Pleosporineae</taxon>
        <taxon>Pleosporaceae</taxon>
        <taxon>Decorospora</taxon>
    </lineage>
</organism>
<dbReference type="EMBL" id="ML975394">
    <property type="protein sequence ID" value="KAF1830503.1"/>
    <property type="molecule type" value="Genomic_DNA"/>
</dbReference>
<feature type="compositionally biased region" description="Polar residues" evidence="1">
    <location>
        <begin position="210"/>
        <end position="228"/>
    </location>
</feature>
<keyword evidence="2" id="KW-0472">Membrane</keyword>
<feature type="region of interest" description="Disordered" evidence="1">
    <location>
        <begin position="1"/>
        <end position="117"/>
    </location>
</feature>
<sequence length="350" mass="37328">MEDAIHARDDTGEGGEPDGNGSKSDHRRSKSGGILGGFLRTSKDAPAGKAPAIQEGRDDTHAQDAEGAQRGSSIATALRQSQGRPRKGSLRKAAMAKMRERSSSLLKTRPPTTATNTATATATTMSVGSRDDTTTLGGLSYEEAPLNASADRGWVPAISLPPSSAATTETPLNAPKATPSLLASPITSPVGPYASTTDEDEIMSFYRPSASSSDFSLNRPNQGPLTSLTHRRSNRSDRRASVTAVSTPAEIDLGEDWDYTETEWWGWVVLVATWIVFVVGMGSCLGVWSWAWDVGETPYAPPDLEDDATLPITGYYPALIVCTAVMSWVWVVISWLGMKAFRHAKVGVDG</sequence>
<feature type="compositionally biased region" description="Basic and acidic residues" evidence="1">
    <location>
        <begin position="55"/>
        <end position="64"/>
    </location>
</feature>
<dbReference type="PANTHER" id="PTHR39400">
    <property type="entry name" value="YALI0E29227P"/>
    <property type="match status" value="1"/>
</dbReference>
<gene>
    <name evidence="3" type="ORF">BDW02DRAFT_507445</name>
</gene>
<dbReference type="PANTHER" id="PTHR39400:SF1">
    <property type="entry name" value="PIG-P DOMAIN-CONTAINING PROTEIN"/>
    <property type="match status" value="1"/>
</dbReference>
<evidence type="ECO:0000256" key="1">
    <source>
        <dbReference type="SAM" id="MobiDB-lite"/>
    </source>
</evidence>
<keyword evidence="4" id="KW-1185">Reference proteome</keyword>
<dbReference type="Pfam" id="PF15159">
    <property type="entry name" value="PIG-Y"/>
    <property type="match status" value="1"/>
</dbReference>